<feature type="transmembrane region" description="Helical" evidence="1">
    <location>
        <begin position="12"/>
        <end position="34"/>
    </location>
</feature>
<dbReference type="AlphaFoldDB" id="A0A919VSZ7"/>
<name>A0A919VSZ7_9ACTN</name>
<accession>A0A919VSZ7</accession>
<comment type="caution">
    <text evidence="2">The sequence shown here is derived from an EMBL/GenBank/DDBJ whole genome shotgun (WGS) entry which is preliminary data.</text>
</comment>
<keyword evidence="1" id="KW-0812">Transmembrane</keyword>
<gene>
    <name evidence="2" type="ORF">Aco04nite_39800</name>
</gene>
<evidence type="ECO:0000256" key="1">
    <source>
        <dbReference type="SAM" id="Phobius"/>
    </source>
</evidence>
<keyword evidence="3" id="KW-1185">Reference proteome</keyword>
<dbReference type="EMBL" id="BOQP01000020">
    <property type="protein sequence ID" value="GIM74335.1"/>
    <property type="molecule type" value="Genomic_DNA"/>
</dbReference>
<proteinExistence type="predicted"/>
<reference evidence="2" key="1">
    <citation type="submission" date="2021-03" db="EMBL/GenBank/DDBJ databases">
        <title>Whole genome shotgun sequence of Actinoplanes consettensis NBRC 14913.</title>
        <authorList>
            <person name="Komaki H."/>
            <person name="Tamura T."/>
        </authorList>
    </citation>
    <scope>NUCLEOTIDE SEQUENCE</scope>
    <source>
        <strain evidence="2">NBRC 14913</strain>
    </source>
</reference>
<organism evidence="2 3">
    <name type="scientific">Winogradskya consettensis</name>
    <dbReference type="NCBI Taxonomy" id="113560"/>
    <lineage>
        <taxon>Bacteria</taxon>
        <taxon>Bacillati</taxon>
        <taxon>Actinomycetota</taxon>
        <taxon>Actinomycetes</taxon>
        <taxon>Micromonosporales</taxon>
        <taxon>Micromonosporaceae</taxon>
        <taxon>Winogradskya</taxon>
    </lineage>
</organism>
<keyword evidence="1" id="KW-1133">Transmembrane helix</keyword>
<evidence type="ECO:0000313" key="2">
    <source>
        <dbReference type="EMBL" id="GIM74335.1"/>
    </source>
</evidence>
<sequence length="74" mass="7451">MGCLVGADACRCLCRGLCFCVAGFCVGVGLGGVFGRRLSDFGGWSGLCLARAAFACARNATPLGSRVWPAACSG</sequence>
<protein>
    <submittedName>
        <fullName evidence="2">Uncharacterized protein</fullName>
    </submittedName>
</protein>
<evidence type="ECO:0000313" key="3">
    <source>
        <dbReference type="Proteomes" id="UP000680865"/>
    </source>
</evidence>
<dbReference type="Proteomes" id="UP000680865">
    <property type="component" value="Unassembled WGS sequence"/>
</dbReference>
<keyword evidence="1" id="KW-0472">Membrane</keyword>